<name>A0A819KTJ4_9BILA</name>
<comment type="caution">
    <text evidence="3">The sequence shown here is derived from an EMBL/GenBank/DDBJ whole genome shotgun (WGS) entry which is preliminary data.</text>
</comment>
<accession>A0A819KTJ4</accession>
<dbReference type="EMBL" id="CAJOBD010003558">
    <property type="protein sequence ID" value="CAF3954946.1"/>
    <property type="molecule type" value="Genomic_DNA"/>
</dbReference>
<sequence>MYSGSCSKPKGKCSHGGLLDMITQTDAIDFGINKDNGNSDHGSFHTLATKIDPEWGSLTITTDVQFFIDKINNLTVDGGDDEPELYYHDFNEALQIDLTSSRALFTSTFNSFHLIDLNGVLITPVLVAAGTYFQLYIIENPRSDL</sequence>
<dbReference type="AlphaFoldDB" id="A0A819KTJ4"/>
<dbReference type="InterPro" id="IPR056862">
    <property type="entry name" value="VWA7_N"/>
</dbReference>
<dbReference type="EMBL" id="CAJNOT010000510">
    <property type="protein sequence ID" value="CAF1005782.1"/>
    <property type="molecule type" value="Genomic_DNA"/>
</dbReference>
<evidence type="ECO:0000313" key="2">
    <source>
        <dbReference type="EMBL" id="CAF1005782.1"/>
    </source>
</evidence>
<proteinExistence type="predicted"/>
<reference evidence="3" key="1">
    <citation type="submission" date="2021-02" db="EMBL/GenBank/DDBJ databases">
        <authorList>
            <person name="Nowell W R."/>
        </authorList>
    </citation>
    <scope>NUCLEOTIDE SEQUENCE</scope>
</reference>
<dbReference type="Proteomes" id="UP000663864">
    <property type="component" value="Unassembled WGS sequence"/>
</dbReference>
<evidence type="ECO:0000313" key="3">
    <source>
        <dbReference type="EMBL" id="CAF3954946.1"/>
    </source>
</evidence>
<dbReference type="Pfam" id="PF25107">
    <property type="entry name" value="VWA7_N"/>
    <property type="match status" value="1"/>
</dbReference>
<evidence type="ECO:0000313" key="4">
    <source>
        <dbReference type="Proteomes" id="UP000663836"/>
    </source>
</evidence>
<feature type="domain" description="VWA7 N-terminal" evidence="1">
    <location>
        <begin position="6"/>
        <end position="51"/>
    </location>
</feature>
<evidence type="ECO:0000259" key="1">
    <source>
        <dbReference type="Pfam" id="PF25107"/>
    </source>
</evidence>
<organism evidence="3 4">
    <name type="scientific">Rotaria sordida</name>
    <dbReference type="NCBI Taxonomy" id="392033"/>
    <lineage>
        <taxon>Eukaryota</taxon>
        <taxon>Metazoa</taxon>
        <taxon>Spiralia</taxon>
        <taxon>Gnathifera</taxon>
        <taxon>Rotifera</taxon>
        <taxon>Eurotatoria</taxon>
        <taxon>Bdelloidea</taxon>
        <taxon>Philodinida</taxon>
        <taxon>Philodinidae</taxon>
        <taxon>Rotaria</taxon>
    </lineage>
</organism>
<gene>
    <name evidence="3" type="ORF">JBS370_LOCUS23751</name>
    <name evidence="2" type="ORF">ZHD862_LOCUS12771</name>
</gene>
<protein>
    <recommendedName>
        <fullName evidence="1">VWA7 N-terminal domain-containing protein</fullName>
    </recommendedName>
</protein>
<dbReference type="Proteomes" id="UP000663836">
    <property type="component" value="Unassembled WGS sequence"/>
</dbReference>